<proteinExistence type="predicted"/>
<sequence length="213" mass="23905">MQAETQRRLLSISVGIDGVPISNSSTKSFWPILGLLDQVPDAPARSFVKGCKRHNSYNSCERCVQEGIFILLSPYAGVKSWNDLARALLIQFVEEVEVIYGPEFIIYNVHSLVHISDDAINYGNLSNVTKRLAELESVVIVADTNTFLPSLARRKTIGRRAKIRRRADYLCIEESGQVAILHPLPTHFADTMPPMGRVFWQLGNHVRCNLILS</sequence>
<accession>A0A226DA45</accession>
<keyword evidence="2" id="KW-1185">Reference proteome</keyword>
<organism evidence="1 2">
    <name type="scientific">Folsomia candida</name>
    <name type="common">Springtail</name>
    <dbReference type="NCBI Taxonomy" id="158441"/>
    <lineage>
        <taxon>Eukaryota</taxon>
        <taxon>Metazoa</taxon>
        <taxon>Ecdysozoa</taxon>
        <taxon>Arthropoda</taxon>
        <taxon>Hexapoda</taxon>
        <taxon>Collembola</taxon>
        <taxon>Entomobryomorpha</taxon>
        <taxon>Isotomoidea</taxon>
        <taxon>Isotomidae</taxon>
        <taxon>Proisotominae</taxon>
        <taxon>Folsomia</taxon>
    </lineage>
</organism>
<dbReference type="PANTHER" id="PTHR33053:SF9">
    <property type="entry name" value="AGAP000105-PA"/>
    <property type="match status" value="1"/>
</dbReference>
<dbReference type="EMBL" id="LNIX01000029">
    <property type="protein sequence ID" value="OXA41607.1"/>
    <property type="molecule type" value="Genomic_DNA"/>
</dbReference>
<evidence type="ECO:0000313" key="2">
    <source>
        <dbReference type="Proteomes" id="UP000198287"/>
    </source>
</evidence>
<dbReference type="PANTHER" id="PTHR33053">
    <property type="entry name" value="PROTEIN, PUTATIVE-RELATED"/>
    <property type="match status" value="1"/>
</dbReference>
<dbReference type="Proteomes" id="UP000198287">
    <property type="component" value="Unassembled WGS sequence"/>
</dbReference>
<dbReference type="AlphaFoldDB" id="A0A226DA45"/>
<gene>
    <name evidence="1" type="ORF">Fcan01_23855</name>
</gene>
<name>A0A226DA45_FOLCA</name>
<reference evidence="1 2" key="1">
    <citation type="submission" date="2015-12" db="EMBL/GenBank/DDBJ databases">
        <title>The genome of Folsomia candida.</title>
        <authorList>
            <person name="Faddeeva A."/>
            <person name="Derks M.F."/>
            <person name="Anvar Y."/>
            <person name="Smit S."/>
            <person name="Van Straalen N."/>
            <person name="Roelofs D."/>
        </authorList>
    </citation>
    <scope>NUCLEOTIDE SEQUENCE [LARGE SCALE GENOMIC DNA]</scope>
    <source>
        <strain evidence="1 2">VU population</strain>
        <tissue evidence="1">Whole body</tissue>
    </source>
</reference>
<protein>
    <submittedName>
        <fullName evidence="1">Uncharacterized protein</fullName>
    </submittedName>
</protein>
<evidence type="ECO:0000313" key="1">
    <source>
        <dbReference type="EMBL" id="OXA41607.1"/>
    </source>
</evidence>
<comment type="caution">
    <text evidence="1">The sequence shown here is derived from an EMBL/GenBank/DDBJ whole genome shotgun (WGS) entry which is preliminary data.</text>
</comment>